<keyword evidence="5" id="KW-0119">Carbohydrate metabolism</keyword>
<dbReference type="GO" id="GO:0016787">
    <property type="term" value="F:hydrolase activity"/>
    <property type="evidence" value="ECO:0007669"/>
    <property type="project" value="UniProtKB-KW"/>
</dbReference>
<dbReference type="InterPro" id="IPR011330">
    <property type="entry name" value="Glyco_hydro/deAcase_b/a-brl"/>
</dbReference>
<evidence type="ECO:0000256" key="3">
    <source>
        <dbReference type="ARBA" id="ARBA00022801"/>
    </source>
</evidence>
<dbReference type="EC" id="3.5.1.-" evidence="6"/>
<accession>A0A644ZNS1</accession>
<comment type="caution">
    <text evidence="6">The sequence shown here is derived from an EMBL/GenBank/DDBJ whole genome shotgun (WGS) entry which is preliminary data.</text>
</comment>
<dbReference type="GO" id="GO:0046872">
    <property type="term" value="F:metal ion binding"/>
    <property type="evidence" value="ECO:0007669"/>
    <property type="project" value="UniProtKB-KW"/>
</dbReference>
<keyword evidence="3 6" id="KW-0378">Hydrolase</keyword>
<gene>
    <name evidence="6" type="ORF">SDC9_85997</name>
</gene>
<name>A0A644ZNS1_9ZZZZ</name>
<dbReference type="AlphaFoldDB" id="A0A644ZNS1"/>
<keyword evidence="4" id="KW-0460">Magnesium</keyword>
<organism evidence="6">
    <name type="scientific">bioreactor metagenome</name>
    <dbReference type="NCBI Taxonomy" id="1076179"/>
    <lineage>
        <taxon>unclassified sequences</taxon>
        <taxon>metagenomes</taxon>
        <taxon>ecological metagenomes</taxon>
    </lineage>
</organism>
<sequence length="293" mass="32685">MNERVLIVNADDFGMTEAGDEAILGLFQAGRITSSTILAPAKRAKSACQSAAVRDLAVGVHWTLHAEWAEETWLPSVGAERVPSLCENGALIPGSARASKAAKSGDVTRELEAQYRFLMEHDVVPDHADSHGGTLYGINGRLFFLNAFRLCKRYGLPFRFPRRSDFLRRQFGHEPNGALKAAHRIIVASADAHGVQLIDDFITNPYPVAKIEGYAQLAAYYEREIASAKEGITEVFLHPSLPDKTLLKRTPEWQKRAWEYEFLTSDAFDNLLKREGFVLSSWKNAPFGSRKHK</sequence>
<proteinExistence type="predicted"/>
<evidence type="ECO:0000256" key="2">
    <source>
        <dbReference type="ARBA" id="ARBA00022723"/>
    </source>
</evidence>
<dbReference type="SUPFAM" id="SSF88713">
    <property type="entry name" value="Glycoside hydrolase/deacetylase"/>
    <property type="match status" value="1"/>
</dbReference>
<dbReference type="GO" id="GO:0019213">
    <property type="term" value="F:deacetylase activity"/>
    <property type="evidence" value="ECO:0007669"/>
    <property type="project" value="TreeGrafter"/>
</dbReference>
<evidence type="ECO:0000256" key="5">
    <source>
        <dbReference type="ARBA" id="ARBA00023277"/>
    </source>
</evidence>
<dbReference type="Pfam" id="PF04794">
    <property type="entry name" value="YdjC"/>
    <property type="match status" value="1"/>
</dbReference>
<evidence type="ECO:0000256" key="4">
    <source>
        <dbReference type="ARBA" id="ARBA00022842"/>
    </source>
</evidence>
<comment type="cofactor">
    <cofactor evidence="1">
        <name>Mg(2+)</name>
        <dbReference type="ChEBI" id="CHEBI:18420"/>
    </cofactor>
</comment>
<evidence type="ECO:0000256" key="1">
    <source>
        <dbReference type="ARBA" id="ARBA00001946"/>
    </source>
</evidence>
<dbReference type="PANTHER" id="PTHR31609">
    <property type="entry name" value="YDJC DEACETYLASE FAMILY MEMBER"/>
    <property type="match status" value="1"/>
</dbReference>
<dbReference type="EMBL" id="VSSQ01008614">
    <property type="protein sequence ID" value="MPM39364.1"/>
    <property type="molecule type" value="Genomic_DNA"/>
</dbReference>
<evidence type="ECO:0000313" key="6">
    <source>
        <dbReference type="EMBL" id="MPM39364.1"/>
    </source>
</evidence>
<keyword evidence="2" id="KW-0479">Metal-binding</keyword>
<dbReference type="InterPro" id="IPR006879">
    <property type="entry name" value="YdjC-like"/>
</dbReference>
<protein>
    <submittedName>
        <fullName evidence="6">Carbohydrate deacetylase</fullName>
        <ecNumber evidence="6">3.5.1.-</ecNumber>
    </submittedName>
</protein>
<dbReference type="PANTHER" id="PTHR31609:SF1">
    <property type="entry name" value="CARBOHYDRATE DEACETYLASE"/>
    <property type="match status" value="1"/>
</dbReference>
<reference evidence="6" key="1">
    <citation type="submission" date="2019-08" db="EMBL/GenBank/DDBJ databases">
        <authorList>
            <person name="Kucharzyk K."/>
            <person name="Murdoch R.W."/>
            <person name="Higgins S."/>
            <person name="Loffler F."/>
        </authorList>
    </citation>
    <scope>NUCLEOTIDE SEQUENCE</scope>
</reference>
<dbReference type="Gene3D" id="3.20.20.370">
    <property type="entry name" value="Glycoside hydrolase/deacetylase"/>
    <property type="match status" value="1"/>
</dbReference>
<dbReference type="GO" id="GO:0005975">
    <property type="term" value="P:carbohydrate metabolic process"/>
    <property type="evidence" value="ECO:0007669"/>
    <property type="project" value="InterPro"/>
</dbReference>